<dbReference type="EMBL" id="AGNK02002306">
    <property type="status" value="NOT_ANNOTATED_CDS"/>
    <property type="molecule type" value="Genomic_DNA"/>
</dbReference>
<dbReference type="Gramene" id="KQL10043">
    <property type="protein sequence ID" value="KQL10043"/>
    <property type="gene ID" value="SETIT_007024mg"/>
</dbReference>
<dbReference type="Proteomes" id="UP000004995">
    <property type="component" value="Unassembled WGS sequence"/>
</dbReference>
<reference evidence="3" key="1">
    <citation type="journal article" date="2012" name="Nat. Biotechnol.">
        <title>Reference genome sequence of the model plant Setaria.</title>
        <authorList>
            <person name="Bennetzen J.L."/>
            <person name="Schmutz J."/>
            <person name="Wang H."/>
            <person name="Percifield R."/>
            <person name="Hawkins J."/>
            <person name="Pontaroli A.C."/>
            <person name="Estep M."/>
            <person name="Feng L."/>
            <person name="Vaughn J.N."/>
            <person name="Grimwood J."/>
            <person name="Jenkins J."/>
            <person name="Barry K."/>
            <person name="Lindquist E."/>
            <person name="Hellsten U."/>
            <person name="Deshpande S."/>
            <person name="Wang X."/>
            <person name="Wu X."/>
            <person name="Mitros T."/>
            <person name="Triplett J."/>
            <person name="Yang X."/>
            <person name="Ye C.Y."/>
            <person name="Mauro-Herrera M."/>
            <person name="Wang L."/>
            <person name="Li P."/>
            <person name="Sharma M."/>
            <person name="Sharma R."/>
            <person name="Ronald P.C."/>
            <person name="Panaud O."/>
            <person name="Kellogg E.A."/>
            <person name="Brutnell T.P."/>
            <person name="Doust A.N."/>
            <person name="Tuskan G.A."/>
            <person name="Rokhsar D."/>
            <person name="Devos K.M."/>
        </authorList>
    </citation>
    <scope>NUCLEOTIDE SEQUENCE [LARGE SCALE GENOMIC DNA]</scope>
    <source>
        <strain evidence="3">cv. Yugu1</strain>
    </source>
</reference>
<keyword evidence="3" id="KW-1185">Reference proteome</keyword>
<dbReference type="AlphaFoldDB" id="K3XYL6"/>
<dbReference type="EnsemblPlants" id="KQL10043">
    <property type="protein sequence ID" value="KQL10043"/>
    <property type="gene ID" value="SETIT_007024mg"/>
</dbReference>
<evidence type="ECO:0000256" key="1">
    <source>
        <dbReference type="SAM" id="MobiDB-lite"/>
    </source>
</evidence>
<accession>K3XYL6</accession>
<evidence type="ECO:0000313" key="3">
    <source>
        <dbReference type="Proteomes" id="UP000004995"/>
    </source>
</evidence>
<sequence>MACRSASSIRRTVHSSASTRSASAPISAYCCAFRSHSAATISITFPVSTTPAPASAALVTSCAAGSLRGASRHAAAAGAAAGCSVTISHSASEPSGLPDAGSDSSAASVSPSALPRSTSVSAAAFTSISSLCSASSAISTTVGSVAASSVSSANSLRDGARLPATATAGGALEATGSARCCASAFCFGFASGPSIRIGIDLVGLRSATAGGALEATGSARCCASTFRLGFASGPSTRIGIDRVGLRSLRLRATGIGITSGSASHNETRKKPSPALGTEKRSSNTWVYGGVP</sequence>
<proteinExistence type="predicted"/>
<organism evidence="2 3">
    <name type="scientific">Setaria italica</name>
    <name type="common">Foxtail millet</name>
    <name type="synonym">Panicum italicum</name>
    <dbReference type="NCBI Taxonomy" id="4555"/>
    <lineage>
        <taxon>Eukaryota</taxon>
        <taxon>Viridiplantae</taxon>
        <taxon>Streptophyta</taxon>
        <taxon>Embryophyta</taxon>
        <taxon>Tracheophyta</taxon>
        <taxon>Spermatophyta</taxon>
        <taxon>Magnoliopsida</taxon>
        <taxon>Liliopsida</taxon>
        <taxon>Poales</taxon>
        <taxon>Poaceae</taxon>
        <taxon>PACMAD clade</taxon>
        <taxon>Panicoideae</taxon>
        <taxon>Panicodae</taxon>
        <taxon>Paniceae</taxon>
        <taxon>Cenchrinae</taxon>
        <taxon>Setaria</taxon>
    </lineage>
</organism>
<name>K3XYL6_SETIT</name>
<feature type="region of interest" description="Disordered" evidence="1">
    <location>
        <begin position="259"/>
        <end position="282"/>
    </location>
</feature>
<dbReference type="HOGENOM" id="CLU_957797_0_0_1"/>
<reference evidence="2" key="2">
    <citation type="submission" date="2018-08" db="UniProtKB">
        <authorList>
            <consortium name="EnsemblPlants"/>
        </authorList>
    </citation>
    <scope>IDENTIFICATION</scope>
    <source>
        <strain evidence="2">Yugu1</strain>
    </source>
</reference>
<dbReference type="InParanoid" id="K3XYL6"/>
<gene>
    <name evidence="2" type="primary">LOC101766361</name>
</gene>
<protein>
    <submittedName>
        <fullName evidence="2">Uncharacterized protein</fullName>
    </submittedName>
</protein>
<evidence type="ECO:0000313" key="2">
    <source>
        <dbReference type="EnsemblPlants" id="KQL10043"/>
    </source>
</evidence>